<sequence length="163" mass="18135">MNVCKKHQLSTTNKNNDNLISICKQLLQQQSFTVQCDIRNKLIELGFHDISSSTVSRLLFRLGVIKIPNASGKKVYCLPNDDKSIKVNTSIASQIEFITHNQLVVIIKTKPGSARIIAKFIDRNPHQEILGAIAGNDTIMIAPRDINHITECEKAVDLCLGRA</sequence>
<comment type="function">
    <text evidence="10">Regulates arginine biosynthesis genes.</text>
</comment>
<keyword evidence="9 10" id="KW-0804">Transcription</keyword>
<dbReference type="RefSeq" id="WP_327767273.1">
    <property type="nucleotide sequence ID" value="NZ_JAYXUC010000006.1"/>
</dbReference>
<dbReference type="SUPFAM" id="SSF55252">
    <property type="entry name" value="C-terminal domain of arginine repressor"/>
    <property type="match status" value="1"/>
</dbReference>
<evidence type="ECO:0000313" key="14">
    <source>
        <dbReference type="Proteomes" id="UP001339429"/>
    </source>
</evidence>
<keyword evidence="10" id="KW-0678">Repressor</keyword>
<dbReference type="InterPro" id="IPR036388">
    <property type="entry name" value="WH-like_DNA-bd_sf"/>
</dbReference>
<keyword evidence="10" id="KW-0028">Amino-acid biosynthesis</keyword>
<evidence type="ECO:0000256" key="2">
    <source>
        <dbReference type="ARBA" id="ARBA00005040"/>
    </source>
</evidence>
<name>A0ABU6LIC6_9GAMM</name>
<evidence type="ECO:0000256" key="4">
    <source>
        <dbReference type="ARBA" id="ARBA00021148"/>
    </source>
</evidence>
<dbReference type="Pfam" id="PF02863">
    <property type="entry name" value="Arg_repressor_C"/>
    <property type="match status" value="1"/>
</dbReference>
<dbReference type="Gene3D" id="3.30.1360.40">
    <property type="match status" value="1"/>
</dbReference>
<keyword evidence="5 10" id="KW-0963">Cytoplasm</keyword>
<evidence type="ECO:0000256" key="10">
    <source>
        <dbReference type="HAMAP-Rule" id="MF_00173"/>
    </source>
</evidence>
<evidence type="ECO:0000313" key="13">
    <source>
        <dbReference type="EMBL" id="MEC6899159.1"/>
    </source>
</evidence>
<evidence type="ECO:0000256" key="6">
    <source>
        <dbReference type="ARBA" id="ARBA00022571"/>
    </source>
</evidence>
<proteinExistence type="inferred from homology"/>
<keyword evidence="8 10" id="KW-0238">DNA-binding</keyword>
<feature type="domain" description="Arginine repressor DNA-binding" evidence="11">
    <location>
        <begin position="23"/>
        <end position="83"/>
    </location>
</feature>
<dbReference type="PANTHER" id="PTHR34471">
    <property type="entry name" value="ARGININE REPRESSOR"/>
    <property type="match status" value="1"/>
</dbReference>
<comment type="caution">
    <text evidence="13">The sequence shown here is derived from an EMBL/GenBank/DDBJ whole genome shotgun (WGS) entry which is preliminary data.</text>
</comment>
<dbReference type="EMBL" id="JAYXUD010000007">
    <property type="protein sequence ID" value="MEC6899159.1"/>
    <property type="molecule type" value="Genomic_DNA"/>
</dbReference>
<reference evidence="13 14" key="1">
    <citation type="submission" date="2024-01" db="EMBL/GenBank/DDBJ databases">
        <title>Active colonisers of the gastrointestinal tract of Atlantic salmon farmed in a warm water region.</title>
        <authorList>
            <person name="Bowman J.P."/>
        </authorList>
    </citation>
    <scope>NUCLEOTIDE SEQUENCE [LARGE SCALE GENOMIC DNA]</scope>
    <source>
        <strain evidence="13 14">S4MW1</strain>
    </source>
</reference>
<dbReference type="InterPro" id="IPR036251">
    <property type="entry name" value="Arg_repress_C_sf"/>
</dbReference>
<dbReference type="InterPro" id="IPR020900">
    <property type="entry name" value="Arg_repress_DNA-bd"/>
</dbReference>
<dbReference type="InterPro" id="IPR001669">
    <property type="entry name" value="Arg_repress"/>
</dbReference>
<comment type="pathway">
    <text evidence="2 10">Amino-acid biosynthesis; L-arginine biosynthesis [regulation].</text>
</comment>
<dbReference type="PANTHER" id="PTHR34471:SF1">
    <property type="entry name" value="ARGININE REPRESSOR"/>
    <property type="match status" value="1"/>
</dbReference>
<comment type="subcellular location">
    <subcellularLocation>
        <location evidence="1 10">Cytoplasm</location>
    </subcellularLocation>
</comment>
<dbReference type="InterPro" id="IPR036390">
    <property type="entry name" value="WH_DNA-bd_sf"/>
</dbReference>
<keyword evidence="14" id="KW-1185">Reference proteome</keyword>
<gene>
    <name evidence="10" type="primary">argR</name>
    <name evidence="13" type="ORF">VXS00_10945</name>
</gene>
<evidence type="ECO:0000256" key="8">
    <source>
        <dbReference type="ARBA" id="ARBA00023125"/>
    </source>
</evidence>
<protein>
    <recommendedName>
        <fullName evidence="4 10">Arginine repressor</fullName>
    </recommendedName>
</protein>
<comment type="similarity">
    <text evidence="3 10">Belongs to the ArgR family.</text>
</comment>
<evidence type="ECO:0000256" key="1">
    <source>
        <dbReference type="ARBA" id="ARBA00004496"/>
    </source>
</evidence>
<keyword evidence="7 10" id="KW-0805">Transcription regulation</keyword>
<feature type="domain" description="Arginine repressor C-terminal" evidence="12">
    <location>
        <begin position="97"/>
        <end position="154"/>
    </location>
</feature>
<evidence type="ECO:0000256" key="9">
    <source>
        <dbReference type="ARBA" id="ARBA00023163"/>
    </source>
</evidence>
<dbReference type="PRINTS" id="PR01467">
    <property type="entry name" value="ARGREPRESSOR"/>
</dbReference>
<dbReference type="HAMAP" id="MF_00173">
    <property type="entry name" value="Arg_repressor"/>
    <property type="match status" value="1"/>
</dbReference>
<evidence type="ECO:0000256" key="7">
    <source>
        <dbReference type="ARBA" id="ARBA00023015"/>
    </source>
</evidence>
<keyword evidence="6 10" id="KW-0055">Arginine biosynthesis</keyword>
<evidence type="ECO:0000259" key="12">
    <source>
        <dbReference type="Pfam" id="PF02863"/>
    </source>
</evidence>
<dbReference type="SUPFAM" id="SSF46785">
    <property type="entry name" value="Winged helix' DNA-binding domain"/>
    <property type="match status" value="1"/>
</dbReference>
<evidence type="ECO:0000256" key="3">
    <source>
        <dbReference type="ARBA" id="ARBA00008316"/>
    </source>
</evidence>
<dbReference type="Gene3D" id="1.10.10.10">
    <property type="entry name" value="Winged helix-like DNA-binding domain superfamily/Winged helix DNA-binding domain"/>
    <property type="match status" value="1"/>
</dbReference>
<organism evidence="13 14">
    <name type="scientific">Photobacterium piscicola</name>
    <dbReference type="NCBI Taxonomy" id="1378299"/>
    <lineage>
        <taxon>Bacteria</taxon>
        <taxon>Pseudomonadati</taxon>
        <taxon>Pseudomonadota</taxon>
        <taxon>Gammaproteobacteria</taxon>
        <taxon>Vibrionales</taxon>
        <taxon>Vibrionaceae</taxon>
        <taxon>Photobacterium</taxon>
    </lineage>
</organism>
<evidence type="ECO:0000259" key="11">
    <source>
        <dbReference type="Pfam" id="PF01316"/>
    </source>
</evidence>
<dbReference type="Pfam" id="PF01316">
    <property type="entry name" value="Arg_repressor"/>
    <property type="match status" value="1"/>
</dbReference>
<evidence type="ECO:0000256" key="5">
    <source>
        <dbReference type="ARBA" id="ARBA00022490"/>
    </source>
</evidence>
<dbReference type="InterPro" id="IPR020899">
    <property type="entry name" value="Arg_repress_C"/>
</dbReference>
<accession>A0ABU6LIC6</accession>
<dbReference type="Proteomes" id="UP001339429">
    <property type="component" value="Unassembled WGS sequence"/>
</dbReference>